<dbReference type="SUPFAM" id="SSF47616">
    <property type="entry name" value="GST C-terminal domain-like"/>
    <property type="match status" value="1"/>
</dbReference>
<dbReference type="Proteomes" id="UP000801492">
    <property type="component" value="Unassembled WGS sequence"/>
</dbReference>
<accession>A0A8K0DG93</accession>
<sequence length="215" mass="24610">MAPTLYMIETSTSTRAVLMVAKALGVEITKHYLDITAGEHLTPEFLKLNPQHTVPTLVEEDGKVLWDGHAIVLYLVDKYGKDNFLYPNDSYTRAIIHQMFYFEAEYLFPPLSKITKNMFYGNGKIDPNLLDDMGEAYGILEKLLEGHLWAVGNETTLADFSIISIITTMDMVLPIDSKTFPNIRAWIKRVENLPCYKENIPGLRVYKKVLKKYLK</sequence>
<reference evidence="4" key="1">
    <citation type="submission" date="2019-08" db="EMBL/GenBank/DDBJ databases">
        <title>The genome of the North American firefly Photinus pyralis.</title>
        <authorList>
            <consortium name="Photinus pyralis genome working group"/>
            <person name="Fallon T.R."/>
            <person name="Sander Lower S.E."/>
            <person name="Weng J.-K."/>
        </authorList>
    </citation>
    <scope>NUCLEOTIDE SEQUENCE</scope>
    <source>
        <strain evidence="4">TRF0915ILg1</strain>
        <tissue evidence="4">Whole body</tissue>
    </source>
</reference>
<dbReference type="OrthoDB" id="2309723at2759"/>
<dbReference type="AlphaFoldDB" id="A0A8K0DG93"/>
<evidence type="ECO:0000313" key="5">
    <source>
        <dbReference type="Proteomes" id="UP000801492"/>
    </source>
</evidence>
<comment type="subunit">
    <text evidence="1">Homodimer.</text>
</comment>
<name>A0A8K0DG93_IGNLU</name>
<dbReference type="InterPro" id="IPR036282">
    <property type="entry name" value="Glutathione-S-Trfase_C_sf"/>
</dbReference>
<dbReference type="GO" id="GO:0006749">
    <property type="term" value="P:glutathione metabolic process"/>
    <property type="evidence" value="ECO:0007669"/>
    <property type="project" value="TreeGrafter"/>
</dbReference>
<dbReference type="Pfam" id="PF00043">
    <property type="entry name" value="GST_C"/>
    <property type="match status" value="1"/>
</dbReference>
<comment type="caution">
    <text evidence="4">The sequence shown here is derived from an EMBL/GenBank/DDBJ whole genome shotgun (WGS) entry which is preliminary data.</text>
</comment>
<evidence type="ECO:0000259" key="3">
    <source>
        <dbReference type="PROSITE" id="PS50405"/>
    </source>
</evidence>
<evidence type="ECO:0000313" key="4">
    <source>
        <dbReference type="EMBL" id="KAF2902736.1"/>
    </source>
</evidence>
<dbReference type="Gene3D" id="1.20.1050.10">
    <property type="match status" value="1"/>
</dbReference>
<dbReference type="SFLD" id="SFLDS00019">
    <property type="entry name" value="Glutathione_Transferase_(cytos"/>
    <property type="match status" value="1"/>
</dbReference>
<dbReference type="PROSITE" id="PS50404">
    <property type="entry name" value="GST_NTER"/>
    <property type="match status" value="1"/>
</dbReference>
<dbReference type="InterPro" id="IPR040079">
    <property type="entry name" value="Glutathione_S-Trfase"/>
</dbReference>
<keyword evidence="5" id="KW-1185">Reference proteome</keyword>
<feature type="domain" description="GST N-terminal" evidence="2">
    <location>
        <begin position="1"/>
        <end position="83"/>
    </location>
</feature>
<gene>
    <name evidence="4" type="ORF">ILUMI_03444</name>
</gene>
<dbReference type="FunFam" id="1.20.1050.10:FF:000007">
    <property type="entry name" value="Glutathione S-transferase 1-1"/>
    <property type="match status" value="1"/>
</dbReference>
<evidence type="ECO:0000256" key="1">
    <source>
        <dbReference type="ARBA" id="ARBA00011738"/>
    </source>
</evidence>
<dbReference type="SUPFAM" id="SSF52833">
    <property type="entry name" value="Thioredoxin-like"/>
    <property type="match status" value="1"/>
</dbReference>
<dbReference type="EMBL" id="VTPC01001197">
    <property type="protein sequence ID" value="KAF2902736.1"/>
    <property type="molecule type" value="Genomic_DNA"/>
</dbReference>
<dbReference type="Pfam" id="PF13409">
    <property type="entry name" value="GST_N_2"/>
    <property type="match status" value="1"/>
</dbReference>
<evidence type="ECO:0008006" key="6">
    <source>
        <dbReference type="Google" id="ProtNLM"/>
    </source>
</evidence>
<dbReference type="InterPro" id="IPR010987">
    <property type="entry name" value="Glutathione-S-Trfase_C-like"/>
</dbReference>
<dbReference type="Gene3D" id="3.40.30.10">
    <property type="entry name" value="Glutaredoxin"/>
    <property type="match status" value="1"/>
</dbReference>
<organism evidence="4 5">
    <name type="scientific">Ignelater luminosus</name>
    <name type="common">Cucubano</name>
    <name type="synonym">Pyrophorus luminosus</name>
    <dbReference type="NCBI Taxonomy" id="2038154"/>
    <lineage>
        <taxon>Eukaryota</taxon>
        <taxon>Metazoa</taxon>
        <taxon>Ecdysozoa</taxon>
        <taxon>Arthropoda</taxon>
        <taxon>Hexapoda</taxon>
        <taxon>Insecta</taxon>
        <taxon>Pterygota</taxon>
        <taxon>Neoptera</taxon>
        <taxon>Endopterygota</taxon>
        <taxon>Coleoptera</taxon>
        <taxon>Polyphaga</taxon>
        <taxon>Elateriformia</taxon>
        <taxon>Elateroidea</taxon>
        <taxon>Elateridae</taxon>
        <taxon>Agrypninae</taxon>
        <taxon>Pyrophorini</taxon>
        <taxon>Ignelater</taxon>
    </lineage>
</organism>
<dbReference type="SFLD" id="SFLDG00358">
    <property type="entry name" value="Main_(cytGST)"/>
    <property type="match status" value="1"/>
</dbReference>
<dbReference type="InterPro" id="IPR004046">
    <property type="entry name" value="GST_C"/>
</dbReference>
<dbReference type="InterPro" id="IPR036249">
    <property type="entry name" value="Thioredoxin-like_sf"/>
</dbReference>
<evidence type="ECO:0000259" key="2">
    <source>
        <dbReference type="PROSITE" id="PS50404"/>
    </source>
</evidence>
<dbReference type="SFLD" id="SFLDG01153">
    <property type="entry name" value="Main.4:_Theta-like"/>
    <property type="match status" value="1"/>
</dbReference>
<dbReference type="FunFam" id="3.40.30.10:FF:000034">
    <property type="entry name" value="glutathione S-transferase 1"/>
    <property type="match status" value="1"/>
</dbReference>
<dbReference type="InterPro" id="IPR004045">
    <property type="entry name" value="Glutathione_S-Trfase_N"/>
</dbReference>
<dbReference type="CDD" id="cd03177">
    <property type="entry name" value="GST_C_Delta_Epsilon"/>
    <property type="match status" value="1"/>
</dbReference>
<feature type="domain" description="GST C-terminal" evidence="3">
    <location>
        <begin position="89"/>
        <end position="209"/>
    </location>
</feature>
<protein>
    <recommendedName>
        <fullName evidence="6">Glutathione S-transferase</fullName>
    </recommendedName>
</protein>
<dbReference type="PANTHER" id="PTHR43969">
    <property type="entry name" value="GLUTATHIONE S TRANSFERASE D10, ISOFORM A-RELATED"/>
    <property type="match status" value="1"/>
</dbReference>
<dbReference type="PROSITE" id="PS50405">
    <property type="entry name" value="GST_CTER"/>
    <property type="match status" value="1"/>
</dbReference>
<dbReference type="GO" id="GO:0004364">
    <property type="term" value="F:glutathione transferase activity"/>
    <property type="evidence" value="ECO:0007669"/>
    <property type="project" value="TreeGrafter"/>
</dbReference>
<dbReference type="PANTHER" id="PTHR43969:SF8">
    <property type="entry name" value="GLUTATHIONE S TRANSFERASE E13, ISOFORM A-RELATED"/>
    <property type="match status" value="1"/>
</dbReference>
<proteinExistence type="predicted"/>